<dbReference type="Gene3D" id="3.40.605.10">
    <property type="entry name" value="Aldehyde Dehydrogenase, Chain A, domain 1"/>
    <property type="match status" value="1"/>
</dbReference>
<feature type="domain" description="Aldehyde dehydrogenase" evidence="3">
    <location>
        <begin position="615"/>
        <end position="843"/>
    </location>
</feature>
<dbReference type="InterPro" id="IPR016161">
    <property type="entry name" value="Ald_DH/histidinol_DH"/>
</dbReference>
<dbReference type="InterPro" id="IPR000873">
    <property type="entry name" value="AMP-dep_synth/lig_dom"/>
</dbReference>
<evidence type="ECO:0000313" key="6">
    <source>
        <dbReference type="Proteomes" id="UP001564626"/>
    </source>
</evidence>
<dbReference type="InterPro" id="IPR016162">
    <property type="entry name" value="Ald_DH_N"/>
</dbReference>
<dbReference type="Pfam" id="PF00171">
    <property type="entry name" value="Aldedh"/>
    <property type="match status" value="1"/>
</dbReference>
<dbReference type="InterPro" id="IPR016163">
    <property type="entry name" value="Ald_DH_C"/>
</dbReference>
<dbReference type="RefSeq" id="WP_345361370.1">
    <property type="nucleotide sequence ID" value="NZ_BAABII010000005.1"/>
</dbReference>
<protein>
    <submittedName>
        <fullName evidence="5">Aldehyde dehydrogenase family protein</fullName>
    </submittedName>
</protein>
<dbReference type="SUPFAM" id="SSF53720">
    <property type="entry name" value="ALDH-like"/>
    <property type="match status" value="1"/>
</dbReference>
<dbReference type="Gene3D" id="3.40.309.10">
    <property type="entry name" value="Aldehyde Dehydrogenase, Chain A, domain 2"/>
    <property type="match status" value="1"/>
</dbReference>
<organism evidence="5 6">
    <name type="scientific">Saccharopolyspora cebuensis</name>
    <dbReference type="NCBI Taxonomy" id="418759"/>
    <lineage>
        <taxon>Bacteria</taxon>
        <taxon>Bacillati</taxon>
        <taxon>Actinomycetota</taxon>
        <taxon>Actinomycetes</taxon>
        <taxon>Pseudonocardiales</taxon>
        <taxon>Pseudonocardiaceae</taxon>
        <taxon>Saccharopolyspora</taxon>
    </lineage>
</organism>
<comment type="caution">
    <text evidence="5">The sequence shown here is derived from an EMBL/GenBank/DDBJ whole genome shotgun (WGS) entry which is preliminary data.</text>
</comment>
<dbReference type="Gene3D" id="3.30.300.30">
    <property type="match status" value="1"/>
</dbReference>
<gene>
    <name evidence="5" type="ORF">AB8O55_01490</name>
</gene>
<dbReference type="InterPro" id="IPR015590">
    <property type="entry name" value="Aldehyde_DH_dom"/>
</dbReference>
<keyword evidence="2" id="KW-0812">Transmembrane</keyword>
<name>A0ABV4CAC4_9PSEU</name>
<proteinExistence type="predicted"/>
<reference evidence="5 6" key="1">
    <citation type="submission" date="2024-08" db="EMBL/GenBank/DDBJ databases">
        <title>Genome mining of Saccharopolyspora cebuensis PGLac3 from Nigerian medicinal plant.</title>
        <authorList>
            <person name="Ezeobiora C.E."/>
            <person name="Igbokwe N.H."/>
            <person name="Amin D.H."/>
            <person name="Mendie U.E."/>
        </authorList>
    </citation>
    <scope>NUCLEOTIDE SEQUENCE [LARGE SCALE GENOMIC DNA]</scope>
    <source>
        <strain evidence="5 6">PGLac3</strain>
    </source>
</reference>
<keyword evidence="2" id="KW-0472">Membrane</keyword>
<keyword evidence="2" id="KW-1133">Transmembrane helix</keyword>
<feature type="transmembrane region" description="Helical" evidence="2">
    <location>
        <begin position="171"/>
        <end position="191"/>
    </location>
</feature>
<dbReference type="InterPro" id="IPR050237">
    <property type="entry name" value="ATP-dep_AMP-bd_enzyme"/>
</dbReference>
<keyword evidence="6" id="KW-1185">Reference proteome</keyword>
<dbReference type="InterPro" id="IPR042099">
    <property type="entry name" value="ANL_N_sf"/>
</dbReference>
<dbReference type="PROSITE" id="PS00455">
    <property type="entry name" value="AMP_BINDING"/>
    <property type="match status" value="1"/>
</dbReference>
<accession>A0ABV4CAC4</accession>
<evidence type="ECO:0000256" key="1">
    <source>
        <dbReference type="ARBA" id="ARBA00023002"/>
    </source>
</evidence>
<evidence type="ECO:0000256" key="2">
    <source>
        <dbReference type="SAM" id="Phobius"/>
    </source>
</evidence>
<dbReference type="PANTHER" id="PTHR43767:SF1">
    <property type="entry name" value="NONRIBOSOMAL PEPTIDE SYNTHASE PES1 (EUROFUNG)-RELATED"/>
    <property type="match status" value="1"/>
</dbReference>
<keyword evidence="1" id="KW-0560">Oxidoreductase</keyword>
<dbReference type="InterPro" id="IPR020845">
    <property type="entry name" value="AMP-binding_CS"/>
</dbReference>
<dbReference type="CDD" id="cd04433">
    <property type="entry name" value="AFD_class_I"/>
    <property type="match status" value="1"/>
</dbReference>
<dbReference type="EMBL" id="JBGEHV010000002">
    <property type="protein sequence ID" value="MEY8038059.1"/>
    <property type="molecule type" value="Genomic_DNA"/>
</dbReference>
<feature type="domain" description="AMP-dependent synthetase/ligase" evidence="4">
    <location>
        <begin position="21"/>
        <end position="335"/>
    </location>
</feature>
<dbReference type="Gene3D" id="3.40.50.12780">
    <property type="entry name" value="N-terminal domain of ligase-like"/>
    <property type="match status" value="1"/>
</dbReference>
<dbReference type="SUPFAM" id="SSF56801">
    <property type="entry name" value="Acetyl-CoA synthetase-like"/>
    <property type="match status" value="1"/>
</dbReference>
<evidence type="ECO:0000259" key="3">
    <source>
        <dbReference type="Pfam" id="PF00171"/>
    </source>
</evidence>
<evidence type="ECO:0000259" key="4">
    <source>
        <dbReference type="Pfam" id="PF00501"/>
    </source>
</evidence>
<sequence>MSAPGLLAPGAPPLDRAAAGRRAVGVADALRARGVRPADRVMVLGDNSADYVIVLLGLMHLGASIVLLDHRQTAAEVRRAAALADVRWLVADSPGAPGEPLRRLGLGELAGSAPSSAGQVSLRAWRDRADALITWSSGTEGPAKGIVRSGGSFVDNIDRSRRRMRYRTDDALLPLLPFSHQYGLSVVLLWWRVGCSLLVAPYHRVDHALEFAARGGATAVDAAPMTYHTALNLMRNRPALLEALRSVRMWCVGGSPLGAALAERFRRVTGRPLLDGYGSTETGNIALAAPDDPVGCGRPLDGVHVTVLDEAGAPVPPGVLGEVVLSSPDLTSGYLEPGGGVRPLPEGPYRTRDLGHLDEAGHLFVVGRAAAVHRMGHVLYPEVLATKAAECGAPVRVVPVEDERRGCHLVFVVADPQLREPRFWRSRIDALLPSYERPNRVVVVEEIPLNSNGKPDTGALDRLVRRSTGHRSVGEQLPAVPFPQRIGALRAVADFLRDHRAEVLDLLCEISPRKAVETELASSLEALTGACEEMETYRPGRVGRMAVFMPSNVLCYSYVLYLLIPALYTERLVFRPSAQVASLTRRLHAMLAPVHGLPLEPSGLSQRRFVEGPVPESDVVVFTGTYQNVEQIRTQLRPEQLLLFFGQGVNPFVVTEGADLDIAVADAIRIRMLNGGQDCFGPDVFLVPEDAADRFVELLVKEIGELRYGDYRDEDADYGPLYYDSALQRVTDYLRKHREHIVFGGRLDLRERHLHPTVLLRPYSERITLEEMFSPVFNIVVYQNDQQLRSVLRMPFIDDRAMAAMVYGEHPELVEMLSRRHQVCVNRTVLDEENGNRPFGGHGMVANFAAYRGKRVAEPLLISKAVAQHMTTAAPEADDRAGGC</sequence>
<dbReference type="PANTHER" id="PTHR43767">
    <property type="entry name" value="LONG-CHAIN-FATTY-ACID--COA LIGASE"/>
    <property type="match status" value="1"/>
</dbReference>
<evidence type="ECO:0000313" key="5">
    <source>
        <dbReference type="EMBL" id="MEY8038059.1"/>
    </source>
</evidence>
<dbReference type="Pfam" id="PF00501">
    <property type="entry name" value="AMP-binding"/>
    <property type="match status" value="1"/>
</dbReference>
<dbReference type="Proteomes" id="UP001564626">
    <property type="component" value="Unassembled WGS sequence"/>
</dbReference>
<dbReference type="InterPro" id="IPR045851">
    <property type="entry name" value="AMP-bd_C_sf"/>
</dbReference>
<feature type="transmembrane region" description="Helical" evidence="2">
    <location>
        <begin position="51"/>
        <end position="68"/>
    </location>
</feature>